<dbReference type="InterPro" id="IPR013480">
    <property type="entry name" value="NifX"/>
</dbReference>
<name>A0A2N3PR34_9PROT</name>
<dbReference type="Gene3D" id="3.30.420.130">
    <property type="entry name" value="Dinitrogenase iron-molybdenum cofactor biosynthesis domain"/>
    <property type="match status" value="1"/>
</dbReference>
<comment type="caution">
    <text evidence="4">The sequence shown here is derived from an EMBL/GenBank/DDBJ whole genome shotgun (WGS) entry which is preliminary data.</text>
</comment>
<dbReference type="InterPro" id="IPR051840">
    <property type="entry name" value="NifX/NifY_domain"/>
</dbReference>
<proteinExistence type="inferred from homology"/>
<dbReference type="PANTHER" id="PTHR33937">
    <property type="entry name" value="IRON-MOLYBDENUM PROTEIN-RELATED-RELATED"/>
    <property type="match status" value="1"/>
</dbReference>
<dbReference type="InterPro" id="IPR036105">
    <property type="entry name" value="DiNase_FeMo-co_biosyn_sf"/>
</dbReference>
<organism evidence="4 5">
    <name type="scientific">Telmatospirillum siberiense</name>
    <dbReference type="NCBI Taxonomy" id="382514"/>
    <lineage>
        <taxon>Bacteria</taxon>
        <taxon>Pseudomonadati</taxon>
        <taxon>Pseudomonadota</taxon>
        <taxon>Alphaproteobacteria</taxon>
        <taxon>Rhodospirillales</taxon>
        <taxon>Rhodospirillaceae</taxon>
        <taxon>Telmatospirillum</taxon>
    </lineage>
</organism>
<dbReference type="Pfam" id="PF02579">
    <property type="entry name" value="Nitro_FeMo-Co"/>
    <property type="match status" value="1"/>
</dbReference>
<accession>A0A2N3PR34</accession>
<evidence type="ECO:0000259" key="3">
    <source>
        <dbReference type="Pfam" id="PF02579"/>
    </source>
</evidence>
<dbReference type="GO" id="GO:0051540">
    <property type="term" value="F:metal cluster binding"/>
    <property type="evidence" value="ECO:0007669"/>
    <property type="project" value="InterPro"/>
</dbReference>
<protein>
    <submittedName>
        <fullName evidence="4">Nitrogen fixation protein NifX</fullName>
    </submittedName>
</protein>
<dbReference type="PANTHER" id="PTHR33937:SF1">
    <property type="entry name" value="IRON-MOLIBDENUM COFACTOR PROCESSING PROTEIN"/>
    <property type="match status" value="1"/>
</dbReference>
<dbReference type="AlphaFoldDB" id="A0A2N3PR34"/>
<evidence type="ECO:0000256" key="2">
    <source>
        <dbReference type="ARBA" id="ARBA00023231"/>
    </source>
</evidence>
<dbReference type="EMBL" id="PIUM01000026">
    <property type="protein sequence ID" value="PKU22842.1"/>
    <property type="molecule type" value="Genomic_DNA"/>
</dbReference>
<reference evidence="5" key="1">
    <citation type="submission" date="2017-12" db="EMBL/GenBank/DDBJ databases">
        <title>Draft genome sequence of Telmatospirillum siberiense 26-4b1T, an acidotolerant peatland alphaproteobacterium potentially involved in sulfur cycling.</title>
        <authorList>
            <person name="Hausmann B."/>
            <person name="Pjevac P."/>
            <person name="Schreck K."/>
            <person name="Herbold C.W."/>
            <person name="Daims H."/>
            <person name="Wagner M."/>
            <person name="Pester M."/>
            <person name="Loy A."/>
        </authorList>
    </citation>
    <scope>NUCLEOTIDE SEQUENCE [LARGE SCALE GENOMIC DNA]</scope>
    <source>
        <strain evidence="5">26-4b1</strain>
    </source>
</reference>
<gene>
    <name evidence="4" type="primary">nifX</name>
    <name evidence="4" type="ORF">CWS72_19500</name>
</gene>
<comment type="similarity">
    <text evidence="1">Belongs to the NifX/NifY family.</text>
</comment>
<dbReference type="GO" id="GO:0009399">
    <property type="term" value="P:nitrogen fixation"/>
    <property type="evidence" value="ECO:0007669"/>
    <property type="project" value="InterPro"/>
</dbReference>
<dbReference type="Proteomes" id="UP000233293">
    <property type="component" value="Unassembled WGS sequence"/>
</dbReference>
<dbReference type="NCBIfam" id="TIGR02663">
    <property type="entry name" value="nifX"/>
    <property type="match status" value="1"/>
</dbReference>
<dbReference type="RefSeq" id="WP_101252315.1">
    <property type="nucleotide sequence ID" value="NZ_PIUM01000026.1"/>
</dbReference>
<evidence type="ECO:0000256" key="1">
    <source>
        <dbReference type="ARBA" id="ARBA00010285"/>
    </source>
</evidence>
<keyword evidence="5" id="KW-1185">Reference proteome</keyword>
<sequence length="128" mass="14869">MKVAFATQDLTRIDAHFGWARHLVFYDVSPEGYRYLKVRDFGALRQDGDEQKLMAKLRALRGCDLVFVSAVGPVAHAQLVRQGVHAMEQFSGKSIDEALRELQWTLRSRPQPWLRRRLQAERRGYLRS</sequence>
<dbReference type="OrthoDB" id="9797941at2"/>
<dbReference type="InterPro" id="IPR003731">
    <property type="entry name" value="Di-Nase_FeMo-co_biosynth"/>
</dbReference>
<dbReference type="SUPFAM" id="SSF53146">
    <property type="entry name" value="Nitrogenase accessory factor-like"/>
    <property type="match status" value="1"/>
</dbReference>
<dbReference type="InterPro" id="IPR034169">
    <property type="entry name" value="NifX-like"/>
</dbReference>
<feature type="domain" description="Dinitrogenase iron-molybdenum cofactor biosynthesis" evidence="3">
    <location>
        <begin position="11"/>
        <end position="103"/>
    </location>
</feature>
<dbReference type="CDD" id="cd00853">
    <property type="entry name" value="NifX"/>
    <property type="match status" value="1"/>
</dbReference>
<evidence type="ECO:0000313" key="5">
    <source>
        <dbReference type="Proteomes" id="UP000233293"/>
    </source>
</evidence>
<keyword evidence="2" id="KW-0535">Nitrogen fixation</keyword>
<evidence type="ECO:0000313" key="4">
    <source>
        <dbReference type="EMBL" id="PKU22842.1"/>
    </source>
</evidence>